<dbReference type="HOGENOM" id="CLU_034671_0_0_1"/>
<dbReference type="Proteomes" id="UP000027265">
    <property type="component" value="Unassembled WGS sequence"/>
</dbReference>
<feature type="region of interest" description="Disordered" evidence="1">
    <location>
        <begin position="376"/>
        <end position="413"/>
    </location>
</feature>
<name>A0A067PQ71_9AGAM</name>
<evidence type="ECO:0000256" key="1">
    <source>
        <dbReference type="SAM" id="MobiDB-lite"/>
    </source>
</evidence>
<proteinExistence type="predicted"/>
<accession>A0A067PQ71</accession>
<feature type="compositionally biased region" description="Low complexity" evidence="1">
    <location>
        <begin position="377"/>
        <end position="391"/>
    </location>
</feature>
<dbReference type="OrthoDB" id="2874131at2759"/>
<organism evidence="2 3">
    <name type="scientific">Jaapia argillacea MUCL 33604</name>
    <dbReference type="NCBI Taxonomy" id="933084"/>
    <lineage>
        <taxon>Eukaryota</taxon>
        <taxon>Fungi</taxon>
        <taxon>Dikarya</taxon>
        <taxon>Basidiomycota</taxon>
        <taxon>Agaricomycotina</taxon>
        <taxon>Agaricomycetes</taxon>
        <taxon>Agaricomycetidae</taxon>
        <taxon>Jaapiales</taxon>
        <taxon>Jaapiaceae</taxon>
        <taxon>Jaapia</taxon>
    </lineage>
</organism>
<reference evidence="3" key="1">
    <citation type="journal article" date="2014" name="Proc. Natl. Acad. Sci. U.S.A.">
        <title>Extensive sampling of basidiomycete genomes demonstrates inadequacy of the white-rot/brown-rot paradigm for wood decay fungi.</title>
        <authorList>
            <person name="Riley R."/>
            <person name="Salamov A.A."/>
            <person name="Brown D.W."/>
            <person name="Nagy L.G."/>
            <person name="Floudas D."/>
            <person name="Held B.W."/>
            <person name="Levasseur A."/>
            <person name="Lombard V."/>
            <person name="Morin E."/>
            <person name="Otillar R."/>
            <person name="Lindquist E.A."/>
            <person name="Sun H."/>
            <person name="LaButti K.M."/>
            <person name="Schmutz J."/>
            <person name="Jabbour D."/>
            <person name="Luo H."/>
            <person name="Baker S.E."/>
            <person name="Pisabarro A.G."/>
            <person name="Walton J.D."/>
            <person name="Blanchette R.A."/>
            <person name="Henrissat B."/>
            <person name="Martin F."/>
            <person name="Cullen D."/>
            <person name="Hibbett D.S."/>
            <person name="Grigoriev I.V."/>
        </authorList>
    </citation>
    <scope>NUCLEOTIDE SEQUENCE [LARGE SCALE GENOMIC DNA]</scope>
    <source>
        <strain evidence="3">MUCL 33604</strain>
    </source>
</reference>
<evidence type="ECO:0000313" key="2">
    <source>
        <dbReference type="EMBL" id="KDQ55960.1"/>
    </source>
</evidence>
<dbReference type="EMBL" id="KL197723">
    <property type="protein sequence ID" value="KDQ55960.1"/>
    <property type="molecule type" value="Genomic_DNA"/>
</dbReference>
<gene>
    <name evidence="2" type="ORF">JAAARDRAFT_195205</name>
</gene>
<keyword evidence="3" id="KW-1185">Reference proteome</keyword>
<protein>
    <submittedName>
        <fullName evidence="2">Uncharacterized protein</fullName>
    </submittedName>
</protein>
<dbReference type="AlphaFoldDB" id="A0A067PQ71"/>
<evidence type="ECO:0000313" key="3">
    <source>
        <dbReference type="Proteomes" id="UP000027265"/>
    </source>
</evidence>
<dbReference type="InParanoid" id="A0A067PQ71"/>
<sequence>MSRDSEGPYLDILPPNLNRTDCRTIPKPAVICVGFSSATFREAQTPLLRIGLVCGTYYITVQSRPSLPREEVEAEDGKAFVCELDDLLPLIKDIEFGRSNWVHFIRDSRGGHRLIYRNVVVRANCPIWVPLVEEAELRVTRWLTLTMFEGLWNGREVEVSIAREEEFSVKRIEWETQSHYHLRHLDIGIKFLGHITRDGNVVGYMTEVRVGRELMYSDMAATFELMNKALENGVLYKWPHPQGFLVMDRGIVFVDMGAGVFPCRQEEWESRAEELNEAWGAVEDIFENLLALEAQGRGVILAVEHYGETQAFIVPVIPTVIRVVLPDISGLTGIPILGWNAETSGVPFEDGHSWRSDLEFIISQIGRTDTRDWFRLTSSGRSGATSTSRESVPTNSHPAEPSAPYSTSRIQRADKKRTRRFVIKVYGNVRPYRRDIATSKVLLAPDAFEEDPALAGSLLSSMIVIGQPDGPRAVPRRAVSGRCFRPESRRPRMVGIMSVLLATDPHRHRGIPPLRRGYLRLRRRDIAGHRLDDRLHHGIEPQSSKFLLMRTSSLIPLITSLTFFSDTTIN</sequence>